<dbReference type="InterPro" id="IPR058582">
    <property type="entry name" value="KH_NusA_2nd"/>
</dbReference>
<comment type="similarity">
    <text evidence="7">Belongs to the NusA family.</text>
</comment>
<dbReference type="SUPFAM" id="SSF69705">
    <property type="entry name" value="Transcription factor NusA, N-terminal domain"/>
    <property type="match status" value="1"/>
</dbReference>
<dbReference type="Gene3D" id="2.40.50.140">
    <property type="entry name" value="Nucleic acid-binding proteins"/>
    <property type="match status" value="1"/>
</dbReference>
<comment type="subunit">
    <text evidence="7">Monomer. Binds directly to the core enzyme of the DNA-dependent RNA polymerase and to nascent RNA.</text>
</comment>
<keyword evidence="6 7" id="KW-0804">Transcription</keyword>
<accession>C0W7C7</accession>
<dbReference type="InterPro" id="IPR010213">
    <property type="entry name" value="TF_NusA"/>
</dbReference>
<dbReference type="CDD" id="cd02134">
    <property type="entry name" value="KH-II_NusA_rpt1"/>
    <property type="match status" value="1"/>
</dbReference>
<evidence type="ECO:0000313" key="10">
    <source>
        <dbReference type="Proteomes" id="UP000004778"/>
    </source>
</evidence>
<keyword evidence="1 7" id="KW-0806">Transcription termination</keyword>
<dbReference type="Pfam" id="PF13184">
    <property type="entry name" value="KH_NusA_1st"/>
    <property type="match status" value="1"/>
</dbReference>
<evidence type="ECO:0000259" key="8">
    <source>
        <dbReference type="PROSITE" id="PS50126"/>
    </source>
</evidence>
<dbReference type="CDD" id="cd22529">
    <property type="entry name" value="KH-II_NusA_rpt2"/>
    <property type="match status" value="1"/>
</dbReference>
<comment type="subcellular location">
    <subcellularLocation>
        <location evidence="7">Cytoplasm</location>
    </subcellularLocation>
</comment>
<dbReference type="PANTHER" id="PTHR22648">
    <property type="entry name" value="TRANSCRIPTION TERMINATION FACTOR NUSA"/>
    <property type="match status" value="1"/>
</dbReference>
<dbReference type="Proteomes" id="UP000004778">
    <property type="component" value="Unassembled WGS sequence"/>
</dbReference>
<proteinExistence type="inferred from homology"/>
<dbReference type="InterPro" id="IPR025249">
    <property type="entry name" value="TF_NusA_KH_1st"/>
</dbReference>
<dbReference type="Pfam" id="PF00575">
    <property type="entry name" value="S1"/>
    <property type="match status" value="1"/>
</dbReference>
<evidence type="ECO:0000256" key="1">
    <source>
        <dbReference type="ARBA" id="ARBA00022472"/>
    </source>
</evidence>
<dbReference type="InterPro" id="IPR012340">
    <property type="entry name" value="NA-bd_OB-fold"/>
</dbReference>
<dbReference type="FunFam" id="3.30.300.20:FF:000005">
    <property type="entry name" value="Transcription termination/antitermination protein NusA"/>
    <property type="match status" value="1"/>
</dbReference>
<dbReference type="InterPro" id="IPR030842">
    <property type="entry name" value="TF_NusA_bacterial"/>
</dbReference>
<dbReference type="STRING" id="103621.GCA_001067145_00930"/>
<dbReference type="InterPro" id="IPR015946">
    <property type="entry name" value="KH_dom-like_a/b"/>
</dbReference>
<evidence type="ECO:0000256" key="7">
    <source>
        <dbReference type="HAMAP-Rule" id="MF_00945"/>
    </source>
</evidence>
<dbReference type="SUPFAM" id="SSF50249">
    <property type="entry name" value="Nucleic acid-binding proteins"/>
    <property type="match status" value="1"/>
</dbReference>
<dbReference type="RefSeq" id="WP_006548732.1">
    <property type="nucleotide sequence ID" value="NZ_DS999574.1"/>
</dbReference>
<keyword evidence="10" id="KW-1185">Reference proteome</keyword>
<comment type="function">
    <text evidence="7">Participates in both transcription termination and antitermination.</text>
</comment>
<dbReference type="PROSITE" id="PS50126">
    <property type="entry name" value="S1"/>
    <property type="match status" value="1"/>
</dbReference>
<evidence type="ECO:0000256" key="3">
    <source>
        <dbReference type="ARBA" id="ARBA00022814"/>
    </source>
</evidence>
<dbReference type="FunFam" id="3.30.300.20:FF:000002">
    <property type="entry name" value="Transcription termination/antitermination protein NusA"/>
    <property type="match status" value="1"/>
</dbReference>
<name>C0W7C7_9ACTO</name>
<keyword evidence="5 7" id="KW-0805">Transcription regulation</keyword>
<organism evidence="9 10">
    <name type="scientific">Actinomyces urogenitalis DSM 15434</name>
    <dbReference type="NCBI Taxonomy" id="525246"/>
    <lineage>
        <taxon>Bacteria</taxon>
        <taxon>Bacillati</taxon>
        <taxon>Actinomycetota</taxon>
        <taxon>Actinomycetes</taxon>
        <taxon>Actinomycetales</taxon>
        <taxon>Actinomycetaceae</taxon>
        <taxon>Actinomyces</taxon>
    </lineage>
</organism>
<dbReference type="AlphaFoldDB" id="C0W7C7"/>
<dbReference type="InterPro" id="IPR036555">
    <property type="entry name" value="NusA_N_sf"/>
</dbReference>
<dbReference type="Gene3D" id="3.30.1480.10">
    <property type="entry name" value="NusA, N-terminal domain"/>
    <property type="match status" value="1"/>
</dbReference>
<keyword evidence="4 7" id="KW-0694">RNA-binding</keyword>
<dbReference type="SMART" id="SM00316">
    <property type="entry name" value="S1"/>
    <property type="match status" value="1"/>
</dbReference>
<dbReference type="Gene3D" id="3.30.300.20">
    <property type="match status" value="2"/>
</dbReference>
<dbReference type="HOGENOM" id="CLU_029242_2_2_11"/>
<evidence type="ECO:0000313" key="9">
    <source>
        <dbReference type="EMBL" id="EEH65388.1"/>
    </source>
</evidence>
<gene>
    <name evidence="7 9" type="primary">nusA</name>
    <name evidence="9" type="ORF">HMPREF0058_1771</name>
</gene>
<dbReference type="GO" id="GO:0006353">
    <property type="term" value="P:DNA-templated transcription termination"/>
    <property type="evidence" value="ECO:0007669"/>
    <property type="project" value="UniProtKB-UniRule"/>
</dbReference>
<dbReference type="GO" id="GO:0005829">
    <property type="term" value="C:cytosol"/>
    <property type="evidence" value="ECO:0007669"/>
    <property type="project" value="TreeGrafter"/>
</dbReference>
<dbReference type="Pfam" id="PF26594">
    <property type="entry name" value="KH_NusA_2nd"/>
    <property type="match status" value="1"/>
</dbReference>
<dbReference type="HAMAP" id="MF_00945_B">
    <property type="entry name" value="NusA_B"/>
    <property type="match status" value="1"/>
</dbReference>
<dbReference type="InterPro" id="IPR003029">
    <property type="entry name" value="S1_domain"/>
</dbReference>
<dbReference type="EMBL" id="ACFH01000119">
    <property type="protein sequence ID" value="EEH65388.1"/>
    <property type="molecule type" value="Genomic_DNA"/>
</dbReference>
<dbReference type="GO" id="GO:0031564">
    <property type="term" value="P:transcription antitermination"/>
    <property type="evidence" value="ECO:0007669"/>
    <property type="project" value="UniProtKB-UniRule"/>
</dbReference>
<dbReference type="InterPro" id="IPR009019">
    <property type="entry name" value="KH_sf_prok-type"/>
</dbReference>
<sequence>MDINMPELRGAAQELGIDLEDLLPAIEDAILGAYTKVPGAIRGAHVEIDRRSGHMAVLAPEVDEEDQPTGEFFDDTPDDFGRIAQATARSVIVQRIQDRRDFEVLGAFKDKAGELISGTVEQGRDPRIVYVRLDEEHEGIMPPHEQVPGERYRHGDRIRAYVTEVSRGPKGAQIILSRTHPGLVRKLFEREVPELVSGDVEIMAVAREAGHRTKMAVRSRQRGLGAKGACIGPMGQRVRAVMAELGGEKIDIVDYSDEPARFIANALSPARVSSVHIQSMEDQTAKAVVPDFQLSLAIGKEGQNARLAARLTGWKIDIHADAETGEVIAGRGSRADDVTGPSVAQRDA</sequence>
<dbReference type="CDD" id="cd04455">
    <property type="entry name" value="S1_NusA"/>
    <property type="match status" value="1"/>
</dbReference>
<comment type="caution">
    <text evidence="9">The sequence shown here is derived from an EMBL/GenBank/DDBJ whole genome shotgun (WGS) entry which is preliminary data.</text>
</comment>
<dbReference type="PROSITE" id="PS50084">
    <property type="entry name" value="KH_TYPE_1"/>
    <property type="match status" value="1"/>
</dbReference>
<evidence type="ECO:0000256" key="6">
    <source>
        <dbReference type="ARBA" id="ARBA00023163"/>
    </source>
</evidence>
<feature type="domain" description="S1 motif" evidence="8">
    <location>
        <begin position="113"/>
        <end position="179"/>
    </location>
</feature>
<dbReference type="OrthoDB" id="9807233at2"/>
<evidence type="ECO:0000256" key="4">
    <source>
        <dbReference type="ARBA" id="ARBA00022884"/>
    </source>
</evidence>
<evidence type="ECO:0000256" key="2">
    <source>
        <dbReference type="ARBA" id="ARBA00022490"/>
    </source>
</evidence>
<dbReference type="eggNOG" id="COG0195">
    <property type="taxonomic scope" value="Bacteria"/>
</dbReference>
<dbReference type="NCBIfam" id="TIGR01953">
    <property type="entry name" value="NusA"/>
    <property type="match status" value="1"/>
</dbReference>
<dbReference type="SUPFAM" id="SSF54814">
    <property type="entry name" value="Prokaryotic type KH domain (KH-domain type II)"/>
    <property type="match status" value="2"/>
</dbReference>
<dbReference type="PANTHER" id="PTHR22648:SF0">
    <property type="entry name" value="TRANSCRIPTION TERMINATION_ANTITERMINATION PROTEIN NUSA"/>
    <property type="match status" value="1"/>
</dbReference>
<keyword evidence="2 7" id="KW-0963">Cytoplasm</keyword>
<dbReference type="GO" id="GO:0003700">
    <property type="term" value="F:DNA-binding transcription factor activity"/>
    <property type="evidence" value="ECO:0007669"/>
    <property type="project" value="InterPro"/>
</dbReference>
<dbReference type="GO" id="GO:0003723">
    <property type="term" value="F:RNA binding"/>
    <property type="evidence" value="ECO:0007669"/>
    <property type="project" value="UniProtKB-UniRule"/>
</dbReference>
<protein>
    <recommendedName>
        <fullName evidence="7">Transcription termination/antitermination protein NusA</fullName>
    </recommendedName>
</protein>
<reference evidence="9 10" key="1">
    <citation type="submission" date="2009-01" db="EMBL/GenBank/DDBJ databases">
        <authorList>
            <person name="Qin X."/>
            <person name="Bachman B."/>
            <person name="Battles P."/>
            <person name="Bell A."/>
            <person name="Bess C."/>
            <person name="Bickham C."/>
            <person name="Chaboub L."/>
            <person name="Chen D."/>
            <person name="Coyle M."/>
            <person name="Deiros D.R."/>
            <person name="Dinh H."/>
            <person name="Forbes L."/>
            <person name="Fowler G."/>
            <person name="Francisco L."/>
            <person name="Fu Q."/>
            <person name="Gubbala S."/>
            <person name="Hale W."/>
            <person name="Han Y."/>
            <person name="Hemphill L."/>
            <person name="Highlander S.K."/>
            <person name="Hirani K."/>
            <person name="Hogues M."/>
            <person name="Jackson L."/>
            <person name="Jakkamsetti A."/>
            <person name="Javaid M."/>
            <person name="Jiang H."/>
            <person name="Korchina V."/>
            <person name="Kovar C."/>
            <person name="Lara F."/>
            <person name="Lee S."/>
            <person name="Mata R."/>
            <person name="Mathew T."/>
            <person name="Moen C."/>
            <person name="Morales K."/>
            <person name="Munidasa M."/>
            <person name="Nazareth L."/>
            <person name="Ngo R."/>
            <person name="Nguyen L."/>
            <person name="Okwuonu G."/>
            <person name="Ongeri F."/>
            <person name="Patil S."/>
            <person name="Petrosino J."/>
            <person name="Pham C."/>
            <person name="Pham P."/>
            <person name="Pu L.-L."/>
            <person name="Puazo M."/>
            <person name="Raj R."/>
            <person name="Reid J."/>
            <person name="Rouhana J."/>
            <person name="Saada N."/>
            <person name="Shang Y."/>
            <person name="Simmons D."/>
            <person name="Thornton R."/>
            <person name="Warren J."/>
            <person name="Weissenberger G."/>
            <person name="Zhang J."/>
            <person name="Zhang L."/>
            <person name="Zhou C."/>
            <person name="Zhu D."/>
            <person name="Muzny D."/>
            <person name="Worley K."/>
            <person name="Gibbs R."/>
        </authorList>
    </citation>
    <scope>NUCLEOTIDE SEQUENCE [LARGE SCALE GENOMIC DNA]</scope>
    <source>
        <strain evidence="9 10">DSM 15434</strain>
    </source>
</reference>
<evidence type="ECO:0000256" key="5">
    <source>
        <dbReference type="ARBA" id="ARBA00023015"/>
    </source>
</evidence>
<keyword evidence="3 7" id="KW-0889">Transcription antitermination</keyword>